<dbReference type="PANTHER" id="PTHR43394">
    <property type="entry name" value="ATP-DEPENDENT PERMEASE MDL1, MITOCHONDRIAL"/>
    <property type="match status" value="1"/>
</dbReference>
<evidence type="ECO:0000313" key="12">
    <source>
        <dbReference type="EMBL" id="OAZ05461.1"/>
    </source>
</evidence>
<keyword evidence="12" id="KW-0378">Hydrolase</keyword>
<comment type="subcellular location">
    <subcellularLocation>
        <location evidence="1">Cell membrane</location>
        <topology evidence="1">Multi-pass membrane protein</topology>
    </subcellularLocation>
</comment>
<feature type="transmembrane region" description="Helical" evidence="9">
    <location>
        <begin position="294"/>
        <end position="315"/>
    </location>
</feature>
<dbReference type="RefSeq" id="WP_064714059.1">
    <property type="nucleotide sequence ID" value="NZ_JMTM01000006.1"/>
</dbReference>
<evidence type="ECO:0000259" key="10">
    <source>
        <dbReference type="PROSITE" id="PS50893"/>
    </source>
</evidence>
<dbReference type="PROSITE" id="PS50893">
    <property type="entry name" value="ABC_TRANSPORTER_2"/>
    <property type="match status" value="1"/>
</dbReference>
<name>A0A199XW17_9FLAO</name>
<feature type="transmembrane region" description="Helical" evidence="9">
    <location>
        <begin position="70"/>
        <end position="90"/>
    </location>
</feature>
<dbReference type="EC" id="3.6.3.-" evidence="12"/>
<evidence type="ECO:0000259" key="11">
    <source>
        <dbReference type="PROSITE" id="PS50929"/>
    </source>
</evidence>
<evidence type="ECO:0000256" key="5">
    <source>
        <dbReference type="ARBA" id="ARBA00022741"/>
    </source>
</evidence>
<keyword evidence="5" id="KW-0547">Nucleotide-binding</keyword>
<evidence type="ECO:0000313" key="13">
    <source>
        <dbReference type="Proteomes" id="UP000093807"/>
    </source>
</evidence>
<evidence type="ECO:0000256" key="2">
    <source>
        <dbReference type="ARBA" id="ARBA00022448"/>
    </source>
</evidence>
<dbReference type="AlphaFoldDB" id="A0A199XW17"/>
<dbReference type="CDD" id="cd18541">
    <property type="entry name" value="ABC_6TM_TmrB_like"/>
    <property type="match status" value="1"/>
</dbReference>
<evidence type="ECO:0000256" key="1">
    <source>
        <dbReference type="ARBA" id="ARBA00004651"/>
    </source>
</evidence>
<dbReference type="OrthoDB" id="9780296at2"/>
<keyword evidence="6 12" id="KW-0067">ATP-binding</keyword>
<dbReference type="InterPro" id="IPR027417">
    <property type="entry name" value="P-loop_NTPase"/>
</dbReference>
<dbReference type="InterPro" id="IPR036640">
    <property type="entry name" value="ABC1_TM_sf"/>
</dbReference>
<dbReference type="Pfam" id="PF00664">
    <property type="entry name" value="ABC_membrane"/>
    <property type="match status" value="1"/>
</dbReference>
<feature type="transmembrane region" description="Helical" evidence="9">
    <location>
        <begin position="256"/>
        <end position="282"/>
    </location>
</feature>
<keyword evidence="4 9" id="KW-0812">Transmembrane</keyword>
<evidence type="ECO:0000256" key="9">
    <source>
        <dbReference type="SAM" id="Phobius"/>
    </source>
</evidence>
<dbReference type="PROSITE" id="PS50929">
    <property type="entry name" value="ABC_TM1F"/>
    <property type="match status" value="1"/>
</dbReference>
<keyword evidence="8 9" id="KW-0472">Membrane</keyword>
<dbReference type="GO" id="GO:0015421">
    <property type="term" value="F:ABC-type oligopeptide transporter activity"/>
    <property type="evidence" value="ECO:0007669"/>
    <property type="project" value="TreeGrafter"/>
</dbReference>
<evidence type="ECO:0000256" key="7">
    <source>
        <dbReference type="ARBA" id="ARBA00022989"/>
    </source>
</evidence>
<keyword evidence="7 9" id="KW-1133">Transmembrane helix</keyword>
<dbReference type="Gene3D" id="3.40.50.300">
    <property type="entry name" value="P-loop containing nucleotide triphosphate hydrolases"/>
    <property type="match status" value="1"/>
</dbReference>
<dbReference type="InterPro" id="IPR011527">
    <property type="entry name" value="ABC1_TM_dom"/>
</dbReference>
<dbReference type="InterPro" id="IPR003593">
    <property type="entry name" value="AAA+_ATPase"/>
</dbReference>
<dbReference type="Gene3D" id="1.20.1560.10">
    <property type="entry name" value="ABC transporter type 1, transmembrane domain"/>
    <property type="match status" value="1"/>
</dbReference>
<comment type="caution">
    <text evidence="12">The sequence shown here is derived from an EMBL/GenBank/DDBJ whole genome shotgun (WGS) entry which is preliminary data.</text>
</comment>
<evidence type="ECO:0000256" key="6">
    <source>
        <dbReference type="ARBA" id="ARBA00022840"/>
    </source>
</evidence>
<dbReference type="Pfam" id="PF00005">
    <property type="entry name" value="ABC_tran"/>
    <property type="match status" value="1"/>
</dbReference>
<organism evidence="12 13">
    <name type="scientific">Flavobacterium succinicans</name>
    <dbReference type="NCBI Taxonomy" id="29536"/>
    <lineage>
        <taxon>Bacteria</taxon>
        <taxon>Pseudomonadati</taxon>
        <taxon>Bacteroidota</taxon>
        <taxon>Flavobacteriia</taxon>
        <taxon>Flavobacteriales</taxon>
        <taxon>Flavobacteriaceae</taxon>
        <taxon>Flavobacterium</taxon>
    </lineage>
</organism>
<evidence type="ECO:0000256" key="8">
    <source>
        <dbReference type="ARBA" id="ARBA00023136"/>
    </source>
</evidence>
<feature type="transmembrane region" description="Helical" evidence="9">
    <location>
        <begin position="12"/>
        <end position="34"/>
    </location>
</feature>
<accession>A0A199XW17</accession>
<keyword evidence="13" id="KW-1185">Reference proteome</keyword>
<protein>
    <submittedName>
        <fullName evidence="12">Putative multidrug resistance ABC transporter ATP-binding/permease protein YheI</fullName>
        <ecNumber evidence="12">3.6.3.-</ecNumber>
    </submittedName>
</protein>
<dbReference type="PATRIC" id="fig|29536.5.peg.159"/>
<keyword evidence="2" id="KW-0813">Transport</keyword>
<feature type="domain" description="ABC transporter" evidence="10">
    <location>
        <begin position="349"/>
        <end position="584"/>
    </location>
</feature>
<dbReference type="InterPro" id="IPR017871">
    <property type="entry name" value="ABC_transporter-like_CS"/>
</dbReference>
<dbReference type="SMART" id="SM00382">
    <property type="entry name" value="AAA"/>
    <property type="match status" value="1"/>
</dbReference>
<dbReference type="InterPro" id="IPR039421">
    <property type="entry name" value="Type_1_exporter"/>
</dbReference>
<dbReference type="EMBL" id="JMTM01000006">
    <property type="protein sequence ID" value="OAZ05461.1"/>
    <property type="molecule type" value="Genomic_DNA"/>
</dbReference>
<evidence type="ECO:0000256" key="3">
    <source>
        <dbReference type="ARBA" id="ARBA00022475"/>
    </source>
</evidence>
<dbReference type="InterPro" id="IPR003439">
    <property type="entry name" value="ABC_transporter-like_ATP-bd"/>
</dbReference>
<dbReference type="SUPFAM" id="SSF52540">
    <property type="entry name" value="P-loop containing nucleoside triphosphate hydrolases"/>
    <property type="match status" value="1"/>
</dbReference>
<dbReference type="SUPFAM" id="SSF90123">
    <property type="entry name" value="ABC transporter transmembrane region"/>
    <property type="match status" value="1"/>
</dbReference>
<dbReference type="GO" id="GO:0005886">
    <property type="term" value="C:plasma membrane"/>
    <property type="evidence" value="ECO:0007669"/>
    <property type="project" value="UniProtKB-SubCell"/>
</dbReference>
<dbReference type="PANTHER" id="PTHR43394:SF1">
    <property type="entry name" value="ATP-BINDING CASSETTE SUB-FAMILY B MEMBER 10, MITOCHONDRIAL"/>
    <property type="match status" value="1"/>
</dbReference>
<dbReference type="Proteomes" id="UP000093807">
    <property type="component" value="Unassembled WGS sequence"/>
</dbReference>
<dbReference type="PROSITE" id="PS00211">
    <property type="entry name" value="ABC_TRANSPORTER_1"/>
    <property type="match status" value="1"/>
</dbReference>
<evidence type="ECO:0000256" key="4">
    <source>
        <dbReference type="ARBA" id="ARBA00022692"/>
    </source>
</evidence>
<feature type="domain" description="ABC transmembrane type-1" evidence="11">
    <location>
        <begin position="20"/>
        <end position="317"/>
    </location>
</feature>
<sequence length="592" mass="66768">MKELRYLDKYFLKYKYSFSIGILITIIAQIFSLFTPKLISSSLDAIEKFDKLSTIEKSSTMVIGQYREELLHNVLLIIATTILAGFLTFLMRQTLIVMSRHIEFDLKNEVFRQYENLSQNFYKQNRTGDLMNRISEDVSKVRMYVGPAVMYTINTFIRFAIVIAYMYNVSPRLTLYTLLPLPLLSYAIFKLSSEINIRSTVFQQYLSKVSSFTQEIFSGIRVIKAYSLEDQQQNNLISLAEESKSKSLNLARVQSLFGPLMLALIGISNLVVIYFGGMLYINGTIKSIGTIAEFILYVNMLTWPVASLGWVSSMVQEAEASQKRLNEFLKIVPDIQNNNPNSSTIEGQIAFENVSYTYEDTNIEALKNVSFTVKKGETLAILGKTGSGKSTLLSLISRMHDVTEGQVKIDEKEISQLNLFDIRNSIGIVPQDAFLFSDSIKNNIKFGKENASDDEVIEAAKSAVVHDNIEGFNKGYDTILGERGITLSGGQKQRVSIARAIIKNPEILLFDDCLSAVDTETEEAILNNLFEICKDKTTIIVSHRVSSAKNADKIIILENGKIIQQGSHNQLINEKGYYAALYLKQLSEKELQ</sequence>
<gene>
    <name evidence="12" type="primary">yheI</name>
    <name evidence="12" type="ORF">FLB_01550</name>
</gene>
<dbReference type="GO" id="GO:0005524">
    <property type="term" value="F:ATP binding"/>
    <property type="evidence" value="ECO:0007669"/>
    <property type="project" value="UniProtKB-KW"/>
</dbReference>
<keyword evidence="3" id="KW-1003">Cell membrane</keyword>
<proteinExistence type="predicted"/>
<dbReference type="GO" id="GO:0016887">
    <property type="term" value="F:ATP hydrolysis activity"/>
    <property type="evidence" value="ECO:0007669"/>
    <property type="project" value="InterPro"/>
</dbReference>
<reference evidence="12 13" key="1">
    <citation type="submission" date="2016-06" db="EMBL/GenBank/DDBJ databases">
        <title>Draft genome sequence of Flavobacterium succinicans strain DD5b.</title>
        <authorList>
            <person name="Poehlein A."/>
            <person name="Daniel R."/>
            <person name="Simeonova D.D."/>
        </authorList>
    </citation>
    <scope>NUCLEOTIDE SEQUENCE [LARGE SCALE GENOMIC DNA]</scope>
    <source>
        <strain evidence="12 13">DD5b</strain>
    </source>
</reference>
<dbReference type="FunFam" id="3.40.50.300:FF:000221">
    <property type="entry name" value="Multidrug ABC transporter ATP-binding protein"/>
    <property type="match status" value="1"/>
</dbReference>
<feature type="transmembrane region" description="Helical" evidence="9">
    <location>
        <begin position="148"/>
        <end position="167"/>
    </location>
</feature>